<dbReference type="GO" id="GO:0000166">
    <property type="term" value="F:nucleotide binding"/>
    <property type="evidence" value="ECO:0007669"/>
    <property type="project" value="InterPro"/>
</dbReference>
<name>A0A0N1NYY0_9EURO</name>
<dbReference type="InterPro" id="IPR000683">
    <property type="entry name" value="Gfo/Idh/MocA-like_OxRdtase_N"/>
</dbReference>
<comment type="similarity">
    <text evidence="1">Belongs to the Gfo/Idh/MocA family.</text>
</comment>
<gene>
    <name evidence="7" type="ORF">AB675_8200</name>
</gene>
<comment type="caution">
    <text evidence="7">The sequence shown here is derived from an EMBL/GenBank/DDBJ whole genome shotgun (WGS) entry which is preliminary data.</text>
</comment>
<evidence type="ECO:0000313" key="8">
    <source>
        <dbReference type="Proteomes" id="UP000038010"/>
    </source>
</evidence>
<proteinExistence type="inferred from homology"/>
<evidence type="ECO:0000313" key="7">
    <source>
        <dbReference type="EMBL" id="KPI40996.1"/>
    </source>
</evidence>
<dbReference type="EMBL" id="LFJN01000010">
    <property type="protein sequence ID" value="KPI40996.1"/>
    <property type="molecule type" value="Genomic_DNA"/>
</dbReference>
<feature type="domain" description="Gfo/Idh/MocA-like oxidoreductase N-terminal" evidence="6">
    <location>
        <begin position="30"/>
        <end position="147"/>
    </location>
</feature>
<accession>A0A0N1NYY0</accession>
<dbReference type="SUPFAM" id="SSF51735">
    <property type="entry name" value="NAD(P)-binding Rossmann-fold domains"/>
    <property type="match status" value="1"/>
</dbReference>
<dbReference type="RefSeq" id="XP_018000959.1">
    <property type="nucleotide sequence ID" value="XM_018148630.1"/>
</dbReference>
<sequence length="390" mass="43995">MGFYDWMIWTQRYINGTLGLSVPKNTNPLRFGVLGAADFSPVGLFDPASTHPDVLVVAIGARSLAKAQAQASKWNIPLAFGSYQEVLDQPDIDAVYIPLPIAHHAEWTIKAVRAGKHVLCEKSLCCNQDEARAVQKAARETGKVVLEAFHWQFHPVNHVLKTLVDSGKFGRMQSIVTEMRTVFAHTPDDIRLKYEMGGGACLDLAYVFSGLRYFVGSKGEFVVTRTKPTLYPNDKRVDYKMEADLDFHPDNGEPAIHCKAIADLTQPRILGIIPTIEPPRLKIEFEYATVKLDGWVAPHYPHNLLITDKRTNITAKQKHYNFGPKWQAIGETYWTTYRYQLEAFVMKVRGLEPPHWIDLEESVEVLGIIGDVYEHAGMAWRGKTVEEMSV</sequence>
<keyword evidence="8" id="KW-1185">Reference proteome</keyword>
<organism evidence="7 8">
    <name type="scientific">Cyphellophora attinorum</name>
    <dbReference type="NCBI Taxonomy" id="1664694"/>
    <lineage>
        <taxon>Eukaryota</taxon>
        <taxon>Fungi</taxon>
        <taxon>Dikarya</taxon>
        <taxon>Ascomycota</taxon>
        <taxon>Pezizomycotina</taxon>
        <taxon>Eurotiomycetes</taxon>
        <taxon>Chaetothyriomycetidae</taxon>
        <taxon>Chaetothyriales</taxon>
        <taxon>Cyphellophoraceae</taxon>
        <taxon>Cyphellophora</taxon>
    </lineage>
</organism>
<reference evidence="7 8" key="1">
    <citation type="submission" date="2015-06" db="EMBL/GenBank/DDBJ databases">
        <title>Draft genome of the ant-associated black yeast Phialophora attae CBS 131958.</title>
        <authorList>
            <person name="Moreno L.F."/>
            <person name="Stielow B.J."/>
            <person name="de Hoog S."/>
            <person name="Vicente V.A."/>
            <person name="Weiss V.A."/>
            <person name="de Vries M."/>
            <person name="Cruz L.M."/>
            <person name="Souza E.M."/>
        </authorList>
    </citation>
    <scope>NUCLEOTIDE SEQUENCE [LARGE SCALE GENOMIC DNA]</scope>
    <source>
        <strain evidence="7 8">CBS 131958</strain>
    </source>
</reference>
<dbReference type="PANTHER" id="PTHR22604">
    <property type="entry name" value="OXIDOREDUCTASES"/>
    <property type="match status" value="1"/>
</dbReference>
<dbReference type="Gene3D" id="3.30.360.10">
    <property type="entry name" value="Dihydrodipicolinate Reductase, domain 2"/>
    <property type="match status" value="1"/>
</dbReference>
<dbReference type="Gene3D" id="3.40.50.720">
    <property type="entry name" value="NAD(P)-binding Rossmann-like Domain"/>
    <property type="match status" value="1"/>
</dbReference>
<dbReference type="GO" id="GO:0047837">
    <property type="term" value="F:D-xylose 1-dehydrogenase (NADP+) activity"/>
    <property type="evidence" value="ECO:0007669"/>
    <property type="project" value="UniProtKB-EC"/>
</dbReference>
<comment type="catalytic activity">
    <reaction evidence="5">
        <text>D-xylose + NADP(+) = D-xylono-1,5-lactone + NADPH + H(+)</text>
        <dbReference type="Rhea" id="RHEA:22000"/>
        <dbReference type="ChEBI" id="CHEBI:15378"/>
        <dbReference type="ChEBI" id="CHEBI:15867"/>
        <dbReference type="ChEBI" id="CHEBI:53455"/>
        <dbReference type="ChEBI" id="CHEBI:57783"/>
        <dbReference type="ChEBI" id="CHEBI:58349"/>
        <dbReference type="EC" id="1.1.1.179"/>
    </reaction>
</comment>
<keyword evidence="2" id="KW-0560">Oxidoreductase</keyword>
<dbReference type="EC" id="1.1.1.179" evidence="3"/>
<evidence type="ECO:0000256" key="1">
    <source>
        <dbReference type="ARBA" id="ARBA00010928"/>
    </source>
</evidence>
<evidence type="ECO:0000256" key="4">
    <source>
        <dbReference type="ARBA" id="ARBA00042988"/>
    </source>
</evidence>
<protein>
    <recommendedName>
        <fullName evidence="3">D-xylose 1-dehydrogenase (NADP(+), D-xylono-1,5-lactone-forming)</fullName>
        <ecNumber evidence="3">1.1.1.179</ecNumber>
    </recommendedName>
    <alternativeName>
        <fullName evidence="4">D-xylose-NADP dehydrogenase</fullName>
    </alternativeName>
</protein>
<dbReference type="InterPro" id="IPR050984">
    <property type="entry name" value="Gfo/Idh/MocA_domain"/>
</dbReference>
<dbReference type="STRING" id="1664694.A0A0N1NYY0"/>
<dbReference type="OrthoDB" id="6417021at2759"/>
<dbReference type="PANTHER" id="PTHR22604:SF105">
    <property type="entry name" value="TRANS-1,2-DIHYDROBENZENE-1,2-DIOL DEHYDROGENASE"/>
    <property type="match status" value="1"/>
</dbReference>
<evidence type="ECO:0000259" key="6">
    <source>
        <dbReference type="Pfam" id="PF01408"/>
    </source>
</evidence>
<dbReference type="Pfam" id="PF01408">
    <property type="entry name" value="GFO_IDH_MocA"/>
    <property type="match status" value="1"/>
</dbReference>
<dbReference type="Proteomes" id="UP000038010">
    <property type="component" value="Unassembled WGS sequence"/>
</dbReference>
<dbReference type="AlphaFoldDB" id="A0A0N1NYY0"/>
<evidence type="ECO:0000256" key="2">
    <source>
        <dbReference type="ARBA" id="ARBA00023002"/>
    </source>
</evidence>
<dbReference type="GeneID" id="28740510"/>
<dbReference type="VEuPathDB" id="FungiDB:AB675_8200"/>
<evidence type="ECO:0000256" key="5">
    <source>
        <dbReference type="ARBA" id="ARBA00049233"/>
    </source>
</evidence>
<dbReference type="SUPFAM" id="SSF55347">
    <property type="entry name" value="Glyceraldehyde-3-phosphate dehydrogenase-like, C-terminal domain"/>
    <property type="match status" value="1"/>
</dbReference>
<evidence type="ECO:0000256" key="3">
    <source>
        <dbReference type="ARBA" id="ARBA00038984"/>
    </source>
</evidence>
<dbReference type="InterPro" id="IPR036291">
    <property type="entry name" value="NAD(P)-bd_dom_sf"/>
</dbReference>